<name>A0A3E0I0E6_9PSEU</name>
<accession>A0A3E0I0E6</accession>
<dbReference type="InterPro" id="IPR000073">
    <property type="entry name" value="AB_hydrolase_1"/>
</dbReference>
<dbReference type="RefSeq" id="WP_394468152.1">
    <property type="nucleotide sequence ID" value="NZ_CP144375.1"/>
</dbReference>
<dbReference type="InterPro" id="IPR029058">
    <property type="entry name" value="AB_hydrolase_fold"/>
</dbReference>
<evidence type="ECO:0000313" key="2">
    <source>
        <dbReference type="EMBL" id="REH52016.1"/>
    </source>
</evidence>
<dbReference type="PANTHER" id="PTHR43433:SF5">
    <property type="entry name" value="AB HYDROLASE-1 DOMAIN-CONTAINING PROTEIN"/>
    <property type="match status" value="1"/>
</dbReference>
<evidence type="ECO:0000259" key="1">
    <source>
        <dbReference type="Pfam" id="PF12697"/>
    </source>
</evidence>
<keyword evidence="3" id="KW-1185">Reference proteome</keyword>
<dbReference type="EMBL" id="QUNO01000003">
    <property type="protein sequence ID" value="REH52016.1"/>
    <property type="molecule type" value="Genomic_DNA"/>
</dbReference>
<dbReference type="Pfam" id="PF12697">
    <property type="entry name" value="Abhydrolase_6"/>
    <property type="match status" value="1"/>
</dbReference>
<comment type="caution">
    <text evidence="2">The sequence shown here is derived from an EMBL/GenBank/DDBJ whole genome shotgun (WGS) entry which is preliminary data.</text>
</comment>
<dbReference type="SUPFAM" id="SSF53474">
    <property type="entry name" value="alpha/beta-Hydrolases"/>
    <property type="match status" value="1"/>
</dbReference>
<proteinExistence type="predicted"/>
<sequence length="258" mass="26597">MGMETVTSKDGTSIAYERTGQGPALVLVGGAFMTRQSFGPLAEALAGEFEAVSYDRRGRVDSTDTLPYSVERELEDLTAVLEAVGGSFVYGMSSGAALALLAAGSGVPVRRVAGMEPPYRVEGAPPVDPTYGPVLESLLAEGRRGDAVAHFVTKAVGQPAEVVDQMKASPMWDGLVAVAPTLAYDNAIMGDGEPPALLANIAVPALIISSTGSSPWLQAGAAGAAAALPDARHVQRDGGFHDLPVEVLAAVLTEFFKA</sequence>
<feature type="domain" description="AB hydrolase-1" evidence="1">
    <location>
        <begin position="25"/>
        <end position="241"/>
    </location>
</feature>
<evidence type="ECO:0000313" key="3">
    <source>
        <dbReference type="Proteomes" id="UP000256269"/>
    </source>
</evidence>
<dbReference type="Gene3D" id="3.40.50.1820">
    <property type="entry name" value="alpha/beta hydrolase"/>
    <property type="match status" value="1"/>
</dbReference>
<dbReference type="InterPro" id="IPR050471">
    <property type="entry name" value="AB_hydrolase"/>
</dbReference>
<organism evidence="2 3">
    <name type="scientific">Kutzneria buriramensis</name>
    <dbReference type="NCBI Taxonomy" id="1045776"/>
    <lineage>
        <taxon>Bacteria</taxon>
        <taxon>Bacillati</taxon>
        <taxon>Actinomycetota</taxon>
        <taxon>Actinomycetes</taxon>
        <taxon>Pseudonocardiales</taxon>
        <taxon>Pseudonocardiaceae</taxon>
        <taxon>Kutzneria</taxon>
    </lineage>
</organism>
<gene>
    <name evidence="2" type="ORF">BCF44_103465</name>
</gene>
<reference evidence="2 3" key="1">
    <citation type="submission" date="2018-08" db="EMBL/GenBank/DDBJ databases">
        <title>Genomic Encyclopedia of Archaeal and Bacterial Type Strains, Phase II (KMG-II): from individual species to whole genera.</title>
        <authorList>
            <person name="Goeker M."/>
        </authorList>
    </citation>
    <scope>NUCLEOTIDE SEQUENCE [LARGE SCALE GENOMIC DNA]</scope>
    <source>
        <strain evidence="2 3">DSM 45791</strain>
    </source>
</reference>
<dbReference type="AlphaFoldDB" id="A0A3E0I0E6"/>
<protein>
    <submittedName>
        <fullName evidence="2">Pimeloyl-ACP methyl ester carboxylesterase</fullName>
    </submittedName>
</protein>
<dbReference type="Proteomes" id="UP000256269">
    <property type="component" value="Unassembled WGS sequence"/>
</dbReference>
<dbReference type="PANTHER" id="PTHR43433">
    <property type="entry name" value="HYDROLASE, ALPHA/BETA FOLD FAMILY PROTEIN"/>
    <property type="match status" value="1"/>
</dbReference>